<sequence>MRADLVKQTLEGSVLVLEMHDPAARNALSLGLLSALSEAVGQAGEDVLGIVITGGAECFSAGGDFRELKGTSEDLAYDDAVSAAVATILASDRIVAAAIEGPCMGAAADLALACDYRIAGAGSYVQIPAVRLGILYNPAALERIGRSYPRDTVRRLLLAGERFDDHEARRAGLFSRVVPRGEALGAALRDLARLDARQADAVRATKRLLAELEAGTADRAQWQRRRAELLDSEQRGAAIRQAHARFIDKPETRR</sequence>
<organism evidence="1 2">
    <name type="scientific">Castellaniella defragrans</name>
    <name type="common">Alcaligenes defragrans</name>
    <dbReference type="NCBI Taxonomy" id="75697"/>
    <lineage>
        <taxon>Bacteria</taxon>
        <taxon>Pseudomonadati</taxon>
        <taxon>Pseudomonadota</taxon>
        <taxon>Betaproteobacteria</taxon>
        <taxon>Burkholderiales</taxon>
        <taxon>Alcaligenaceae</taxon>
        <taxon>Castellaniella</taxon>
    </lineage>
</organism>
<protein>
    <submittedName>
        <fullName evidence="1">Enoyl-CoA hydratase/carnithine racemase</fullName>
    </submittedName>
</protein>
<dbReference type="PANTHER" id="PTHR11941:SF54">
    <property type="entry name" value="ENOYL-COA HYDRATASE, MITOCHONDRIAL"/>
    <property type="match status" value="1"/>
</dbReference>
<dbReference type="InterPro" id="IPR029045">
    <property type="entry name" value="ClpP/crotonase-like_dom_sf"/>
</dbReference>
<dbReference type="RefSeq" id="WP_043680975.1">
    <property type="nucleotide sequence ID" value="NZ_JACHIB010000019.1"/>
</dbReference>
<dbReference type="PANTHER" id="PTHR11941">
    <property type="entry name" value="ENOYL-COA HYDRATASE-RELATED"/>
    <property type="match status" value="1"/>
</dbReference>
<dbReference type="InterPro" id="IPR001753">
    <property type="entry name" value="Enoyl-CoA_hydra/iso"/>
</dbReference>
<gene>
    <name evidence="1" type="ORF">HNR28_003074</name>
</gene>
<reference evidence="1 2" key="1">
    <citation type="submission" date="2020-08" db="EMBL/GenBank/DDBJ databases">
        <title>Genomic Encyclopedia of Type Strains, Phase IV (KMG-IV): sequencing the most valuable type-strain genomes for metagenomic binning, comparative biology and taxonomic classification.</title>
        <authorList>
            <person name="Goeker M."/>
        </authorList>
    </citation>
    <scope>NUCLEOTIDE SEQUENCE [LARGE SCALE GENOMIC DNA]</scope>
    <source>
        <strain evidence="1 2">DSM 12141</strain>
    </source>
</reference>
<dbReference type="EMBL" id="JACHIB010000019">
    <property type="protein sequence ID" value="MBB6085021.1"/>
    <property type="molecule type" value="Genomic_DNA"/>
</dbReference>
<dbReference type="Gene3D" id="3.90.226.10">
    <property type="entry name" value="2-enoyl-CoA Hydratase, Chain A, domain 1"/>
    <property type="match status" value="1"/>
</dbReference>
<accession>A0A7W9TRI3</accession>
<dbReference type="CDD" id="cd06558">
    <property type="entry name" value="crotonase-like"/>
    <property type="match status" value="1"/>
</dbReference>
<name>A0A7W9TRI3_CASDE</name>
<dbReference type="Proteomes" id="UP000541136">
    <property type="component" value="Unassembled WGS sequence"/>
</dbReference>
<dbReference type="SUPFAM" id="SSF52096">
    <property type="entry name" value="ClpP/crotonase"/>
    <property type="match status" value="1"/>
</dbReference>
<proteinExistence type="predicted"/>
<evidence type="ECO:0000313" key="1">
    <source>
        <dbReference type="EMBL" id="MBB6085021.1"/>
    </source>
</evidence>
<comment type="caution">
    <text evidence="1">The sequence shown here is derived from an EMBL/GenBank/DDBJ whole genome shotgun (WGS) entry which is preliminary data.</text>
</comment>
<evidence type="ECO:0000313" key="2">
    <source>
        <dbReference type="Proteomes" id="UP000541136"/>
    </source>
</evidence>
<dbReference type="GO" id="GO:0006635">
    <property type="term" value="P:fatty acid beta-oxidation"/>
    <property type="evidence" value="ECO:0007669"/>
    <property type="project" value="TreeGrafter"/>
</dbReference>
<dbReference type="AlphaFoldDB" id="A0A7W9TRI3"/>
<dbReference type="Pfam" id="PF00378">
    <property type="entry name" value="ECH_1"/>
    <property type="match status" value="1"/>
</dbReference>
<dbReference type="GO" id="GO:0003824">
    <property type="term" value="F:catalytic activity"/>
    <property type="evidence" value="ECO:0007669"/>
    <property type="project" value="UniProtKB-ARBA"/>
</dbReference>